<accession>A0A818V8A5</accession>
<feature type="DNA-binding region" description="HMG box" evidence="6">
    <location>
        <begin position="349"/>
        <end position="417"/>
    </location>
</feature>
<dbReference type="InterPro" id="IPR009003">
    <property type="entry name" value="Peptidase_S1_PA"/>
</dbReference>
<dbReference type="PROSITE" id="PS50240">
    <property type="entry name" value="TRYPSIN_DOM"/>
    <property type="match status" value="1"/>
</dbReference>
<dbReference type="EMBL" id="CAJOBE010001064">
    <property type="protein sequence ID" value="CAF3711405.1"/>
    <property type="molecule type" value="Genomic_DNA"/>
</dbReference>
<dbReference type="SMART" id="SM00398">
    <property type="entry name" value="HMG"/>
    <property type="match status" value="1"/>
</dbReference>
<dbReference type="InterPro" id="IPR001254">
    <property type="entry name" value="Trypsin_dom"/>
</dbReference>
<evidence type="ECO:0000256" key="2">
    <source>
        <dbReference type="ARBA" id="ARBA00023125"/>
    </source>
</evidence>
<evidence type="ECO:0000313" key="10">
    <source>
        <dbReference type="EMBL" id="CAF3711405.1"/>
    </source>
</evidence>
<comment type="similarity">
    <text evidence="5">Belongs to the peptidase S1 family. CLIP subfamily.</text>
</comment>
<feature type="domain" description="Peptidase S1" evidence="9">
    <location>
        <begin position="43"/>
        <end position="280"/>
    </location>
</feature>
<comment type="subcellular location">
    <subcellularLocation>
        <location evidence="1">Nucleus</location>
    </subcellularLocation>
</comment>
<dbReference type="Gene3D" id="1.10.30.10">
    <property type="entry name" value="High mobility group box domain"/>
    <property type="match status" value="1"/>
</dbReference>
<keyword evidence="2 6" id="KW-0238">DNA-binding</keyword>
<keyword evidence="3" id="KW-1015">Disulfide bond</keyword>
<dbReference type="InterPro" id="IPR036910">
    <property type="entry name" value="HMG_box_dom_sf"/>
</dbReference>
<evidence type="ECO:0000256" key="4">
    <source>
        <dbReference type="ARBA" id="ARBA00023242"/>
    </source>
</evidence>
<sequence length="596" mass="66289">MEYYYPYAFYLCCVNLIYNATYTCDPSISCDCLALTTIVTSRIVGGEAAADYAWGWMVSLQQLDQHVCGASLLISEYAVTAAYCLEDVMDNISILSILAGTNVLNNTSITTIQQRSIINVTMHPNYDSSTIINDIAILKFSPLTISSNSKLAFICLPKQDEDPFQTNNDLIAIGWGYLFEYIYIISNTLRQVTVQAFSSTSFDCQRTGILNSSTQFCAGTITGGKDTCQGDSDGPLMAFVDNRWVLAGITSSGKGCARNGYPGIYTHVSYFISFINSNVNFLMTETTMVPVTETITIPMRQTTTVSLATSTIEYNNNQSTHLFNIQHPHLINKSSSSSNSNTPMSSEHIKRPMNAFMVWSRGQRRKMAQENPKMHNSEISRRLGIDWKLLNDEQKRPFIDEAKRLRALHMKEHPDYKYRPRRKPKSLIKKDRFPFPFPTFPPSSHHSHHHHHHPHHILTNKDTIDLSTTDTISVQQQINDSFALNLEKCRSLLPPPPPPTSLYPYSTGKLSEFSTAALAYNPLAYAAAFSTHYPYSSMLSASLAAAAAATSSSSPPSVSSPSSSSASSNNSANHYHFGMQTEKIHRPQAILPGKIQ</sequence>
<dbReference type="InterPro" id="IPR043504">
    <property type="entry name" value="Peptidase_S1_PA_chymotrypsin"/>
</dbReference>
<dbReference type="Gene3D" id="2.40.10.10">
    <property type="entry name" value="Trypsin-like serine proteases"/>
    <property type="match status" value="1"/>
</dbReference>
<dbReference type="SMART" id="SM00020">
    <property type="entry name" value="Tryp_SPc"/>
    <property type="match status" value="1"/>
</dbReference>
<dbReference type="GO" id="GO:0003677">
    <property type="term" value="F:DNA binding"/>
    <property type="evidence" value="ECO:0007669"/>
    <property type="project" value="UniProtKB-UniRule"/>
</dbReference>
<protein>
    <submittedName>
        <fullName evidence="10">Uncharacterized protein</fullName>
    </submittedName>
</protein>
<dbReference type="CDD" id="cd00190">
    <property type="entry name" value="Tryp_SPc"/>
    <property type="match status" value="1"/>
</dbReference>
<dbReference type="InterPro" id="IPR009071">
    <property type="entry name" value="HMG_box_dom"/>
</dbReference>
<dbReference type="PROSITE" id="PS50118">
    <property type="entry name" value="HMG_BOX_2"/>
    <property type="match status" value="1"/>
</dbReference>
<dbReference type="FunFam" id="2.40.10.10:FF:000068">
    <property type="entry name" value="transmembrane protease serine 2"/>
    <property type="match status" value="1"/>
</dbReference>
<comment type="caution">
    <text evidence="10">The sequence shown here is derived from an EMBL/GenBank/DDBJ whole genome shotgun (WGS) entry which is preliminary data.</text>
</comment>
<dbReference type="FunFam" id="2.40.10.10:FF:000002">
    <property type="entry name" value="Transmembrane protease serine"/>
    <property type="match status" value="1"/>
</dbReference>
<dbReference type="PRINTS" id="PR00722">
    <property type="entry name" value="CHYMOTRYPSIN"/>
</dbReference>
<feature type="region of interest" description="Disordered" evidence="7">
    <location>
        <begin position="551"/>
        <end position="573"/>
    </location>
</feature>
<evidence type="ECO:0000256" key="6">
    <source>
        <dbReference type="PROSITE-ProRule" id="PRU00267"/>
    </source>
</evidence>
<evidence type="ECO:0000256" key="1">
    <source>
        <dbReference type="ARBA" id="ARBA00004123"/>
    </source>
</evidence>
<gene>
    <name evidence="10" type="ORF">FNK824_LOCUS9848</name>
</gene>
<dbReference type="AlphaFoldDB" id="A0A818V8A5"/>
<dbReference type="GO" id="GO:0004252">
    <property type="term" value="F:serine-type endopeptidase activity"/>
    <property type="evidence" value="ECO:0007669"/>
    <property type="project" value="InterPro"/>
</dbReference>
<dbReference type="CDD" id="cd01388">
    <property type="entry name" value="HMG-box_SoxB"/>
    <property type="match status" value="1"/>
</dbReference>
<keyword evidence="4 6" id="KW-0539">Nucleus</keyword>
<evidence type="ECO:0000256" key="3">
    <source>
        <dbReference type="ARBA" id="ARBA00023157"/>
    </source>
</evidence>
<dbReference type="SUPFAM" id="SSF47095">
    <property type="entry name" value="HMG-box"/>
    <property type="match status" value="1"/>
</dbReference>
<dbReference type="PANTHER" id="PTHR24252">
    <property type="entry name" value="ACROSIN-RELATED"/>
    <property type="match status" value="1"/>
</dbReference>
<proteinExistence type="inferred from homology"/>
<organism evidence="10 11">
    <name type="scientific">Rotaria sordida</name>
    <dbReference type="NCBI Taxonomy" id="392033"/>
    <lineage>
        <taxon>Eukaryota</taxon>
        <taxon>Metazoa</taxon>
        <taxon>Spiralia</taxon>
        <taxon>Gnathifera</taxon>
        <taxon>Rotifera</taxon>
        <taxon>Eurotatoria</taxon>
        <taxon>Bdelloidea</taxon>
        <taxon>Philodinida</taxon>
        <taxon>Philodinidae</taxon>
        <taxon>Rotaria</taxon>
    </lineage>
</organism>
<evidence type="ECO:0000256" key="5">
    <source>
        <dbReference type="ARBA" id="ARBA00024195"/>
    </source>
</evidence>
<evidence type="ECO:0000259" key="9">
    <source>
        <dbReference type="PROSITE" id="PS50240"/>
    </source>
</evidence>
<feature type="domain" description="HMG box" evidence="8">
    <location>
        <begin position="349"/>
        <end position="417"/>
    </location>
</feature>
<dbReference type="Proteomes" id="UP000663874">
    <property type="component" value="Unassembled WGS sequence"/>
</dbReference>
<evidence type="ECO:0000259" key="8">
    <source>
        <dbReference type="PROSITE" id="PS50118"/>
    </source>
</evidence>
<dbReference type="Pfam" id="PF00089">
    <property type="entry name" value="Trypsin"/>
    <property type="match status" value="1"/>
</dbReference>
<dbReference type="SUPFAM" id="SSF50494">
    <property type="entry name" value="Trypsin-like serine proteases"/>
    <property type="match status" value="1"/>
</dbReference>
<dbReference type="GO" id="GO:0006508">
    <property type="term" value="P:proteolysis"/>
    <property type="evidence" value="ECO:0007669"/>
    <property type="project" value="InterPro"/>
</dbReference>
<reference evidence="10" key="1">
    <citation type="submission" date="2021-02" db="EMBL/GenBank/DDBJ databases">
        <authorList>
            <person name="Nowell W R."/>
        </authorList>
    </citation>
    <scope>NUCLEOTIDE SEQUENCE</scope>
</reference>
<evidence type="ECO:0000256" key="7">
    <source>
        <dbReference type="SAM" id="MobiDB-lite"/>
    </source>
</evidence>
<dbReference type="InterPro" id="IPR001314">
    <property type="entry name" value="Peptidase_S1A"/>
</dbReference>
<dbReference type="FunFam" id="1.10.30.10:FF:000002">
    <property type="entry name" value="transcription factor Sox-2"/>
    <property type="match status" value="1"/>
</dbReference>
<dbReference type="GO" id="GO:0005634">
    <property type="term" value="C:nucleus"/>
    <property type="evidence" value="ECO:0007669"/>
    <property type="project" value="UniProtKB-SubCell"/>
</dbReference>
<dbReference type="PANTHER" id="PTHR24252:SF7">
    <property type="entry name" value="HYALIN"/>
    <property type="match status" value="1"/>
</dbReference>
<dbReference type="Pfam" id="PF00505">
    <property type="entry name" value="HMG_box"/>
    <property type="match status" value="1"/>
</dbReference>
<evidence type="ECO:0000313" key="11">
    <source>
        <dbReference type="Proteomes" id="UP000663874"/>
    </source>
</evidence>
<name>A0A818V8A5_9BILA</name>